<dbReference type="Pfam" id="PF11594">
    <property type="entry name" value="Med28"/>
    <property type="match status" value="1"/>
</dbReference>
<gene>
    <name evidence="8" type="ORF">K450DRAFT_254545</name>
</gene>
<evidence type="ECO:0000256" key="2">
    <source>
        <dbReference type="ARBA" id="ARBA00005571"/>
    </source>
</evidence>
<reference evidence="8" key="1">
    <citation type="submission" date="2021-06" db="EMBL/GenBank/DDBJ databases">
        <authorList>
            <consortium name="DOE Joint Genome Institute"/>
            <person name="Mondo S.J."/>
            <person name="Amses K.R."/>
            <person name="Simmons D.R."/>
            <person name="Longcore J.E."/>
            <person name="Seto K."/>
            <person name="Alves G.H."/>
            <person name="Bonds A.E."/>
            <person name="Quandt C.A."/>
            <person name="Davis W.J."/>
            <person name="Chang Y."/>
            <person name="Letcher P.M."/>
            <person name="Powell M.J."/>
            <person name="Kuo A."/>
            <person name="Labutti K."/>
            <person name="Pangilinan J."/>
            <person name="Andreopoulos W."/>
            <person name="Tritt A."/>
            <person name="Riley R."/>
            <person name="Hundley H."/>
            <person name="Johnson J."/>
            <person name="Lipzen A."/>
            <person name="Barry K."/>
            <person name="Berbee M.L."/>
            <person name="Buchler N.E."/>
            <person name="Grigoriev I.V."/>
            <person name="Spatafora J.W."/>
            <person name="Stajich J.E."/>
            <person name="James T.Y."/>
        </authorList>
    </citation>
    <scope>NUCLEOTIDE SEQUENCE</scope>
    <source>
        <strain evidence="8">AG</strain>
    </source>
</reference>
<evidence type="ECO:0000256" key="6">
    <source>
        <dbReference type="ARBA" id="ARBA00023242"/>
    </source>
</evidence>
<sequence>MASSATLSNLADQYSREFSECLSTILPDTPDKINDSKAIHKDIATHIAAMKATTSSIEEAMGDIRLELLKDKEVALEQSLALLRRDIHVKTETIDKYTTQLEKWSSELLKLGSKGREVAKREHERYQVRSDNDHNRSQVQRHDSDDDMSDKDMFEEVV</sequence>
<accession>A0AAD5E562</accession>
<comment type="caution">
    <text evidence="8">The sequence shown here is derived from an EMBL/GenBank/DDBJ whole genome shotgun (WGS) entry which is preliminary data.</text>
</comment>
<evidence type="ECO:0000313" key="8">
    <source>
        <dbReference type="EMBL" id="KAI8576844.1"/>
    </source>
</evidence>
<evidence type="ECO:0000313" key="9">
    <source>
        <dbReference type="Proteomes" id="UP001206595"/>
    </source>
</evidence>
<keyword evidence="3" id="KW-0805">Transcription regulation</keyword>
<evidence type="ECO:0000256" key="1">
    <source>
        <dbReference type="ARBA" id="ARBA00004123"/>
    </source>
</evidence>
<dbReference type="Proteomes" id="UP001206595">
    <property type="component" value="Unassembled WGS sequence"/>
</dbReference>
<protein>
    <submittedName>
        <fullName evidence="8">Uncharacterized protein</fullName>
    </submittedName>
</protein>
<organism evidence="8 9">
    <name type="scientific">Umbelopsis ramanniana AG</name>
    <dbReference type="NCBI Taxonomy" id="1314678"/>
    <lineage>
        <taxon>Eukaryota</taxon>
        <taxon>Fungi</taxon>
        <taxon>Fungi incertae sedis</taxon>
        <taxon>Mucoromycota</taxon>
        <taxon>Mucoromycotina</taxon>
        <taxon>Umbelopsidomycetes</taxon>
        <taxon>Umbelopsidales</taxon>
        <taxon>Umbelopsidaceae</taxon>
        <taxon>Umbelopsis</taxon>
    </lineage>
</organism>
<comment type="similarity">
    <text evidence="2">Belongs to the Mediator complex subunit 28 family.</text>
</comment>
<evidence type="ECO:0000256" key="4">
    <source>
        <dbReference type="ARBA" id="ARBA00023054"/>
    </source>
</evidence>
<keyword evidence="5" id="KW-0804">Transcription</keyword>
<evidence type="ECO:0000256" key="3">
    <source>
        <dbReference type="ARBA" id="ARBA00023015"/>
    </source>
</evidence>
<proteinExistence type="inferred from homology"/>
<dbReference type="AlphaFoldDB" id="A0AAD5E562"/>
<dbReference type="InterPro" id="IPR021640">
    <property type="entry name" value="Mediator_Med28"/>
</dbReference>
<dbReference type="GO" id="GO:0005634">
    <property type="term" value="C:nucleus"/>
    <property type="evidence" value="ECO:0007669"/>
    <property type="project" value="UniProtKB-SubCell"/>
</dbReference>
<feature type="region of interest" description="Disordered" evidence="7">
    <location>
        <begin position="115"/>
        <end position="158"/>
    </location>
</feature>
<reference evidence="8" key="2">
    <citation type="journal article" date="2022" name="Proc. Natl. Acad. Sci. U.S.A.">
        <title>Diploid-dominant life cycles characterize the early evolution of Fungi.</title>
        <authorList>
            <person name="Amses K.R."/>
            <person name="Simmons D.R."/>
            <person name="Longcore J.E."/>
            <person name="Mondo S.J."/>
            <person name="Seto K."/>
            <person name="Jeronimo G.H."/>
            <person name="Bonds A.E."/>
            <person name="Quandt C.A."/>
            <person name="Davis W.J."/>
            <person name="Chang Y."/>
            <person name="Federici B.A."/>
            <person name="Kuo A."/>
            <person name="LaButti K."/>
            <person name="Pangilinan J."/>
            <person name="Andreopoulos W."/>
            <person name="Tritt A."/>
            <person name="Riley R."/>
            <person name="Hundley H."/>
            <person name="Johnson J."/>
            <person name="Lipzen A."/>
            <person name="Barry K."/>
            <person name="Lang B.F."/>
            <person name="Cuomo C.A."/>
            <person name="Buchler N.E."/>
            <person name="Grigoriev I.V."/>
            <person name="Spatafora J.W."/>
            <person name="Stajich J.E."/>
            <person name="James T.Y."/>
        </authorList>
    </citation>
    <scope>NUCLEOTIDE SEQUENCE</scope>
    <source>
        <strain evidence="8">AG</strain>
    </source>
</reference>
<name>A0AAD5E562_UMBRA</name>
<keyword evidence="6" id="KW-0539">Nucleus</keyword>
<evidence type="ECO:0000256" key="7">
    <source>
        <dbReference type="SAM" id="MobiDB-lite"/>
    </source>
</evidence>
<evidence type="ECO:0000256" key="5">
    <source>
        <dbReference type="ARBA" id="ARBA00023163"/>
    </source>
</evidence>
<comment type="subcellular location">
    <subcellularLocation>
        <location evidence="1">Nucleus</location>
    </subcellularLocation>
</comment>
<keyword evidence="9" id="KW-1185">Reference proteome</keyword>
<keyword evidence="4" id="KW-0175">Coiled coil</keyword>
<dbReference type="EMBL" id="MU620948">
    <property type="protein sequence ID" value="KAI8576844.1"/>
    <property type="molecule type" value="Genomic_DNA"/>
</dbReference>
<dbReference type="RefSeq" id="XP_051441848.1">
    <property type="nucleotide sequence ID" value="XM_051591225.1"/>
</dbReference>
<dbReference type="GeneID" id="75916568"/>